<evidence type="ECO:0000313" key="7">
    <source>
        <dbReference type="EMBL" id="CAD9575129.1"/>
    </source>
</evidence>
<dbReference type="PANTHER" id="PTHR10869">
    <property type="entry name" value="PROLYL 4-HYDROXYLASE ALPHA SUBUNIT"/>
    <property type="match status" value="1"/>
</dbReference>
<protein>
    <recommendedName>
        <fullName evidence="6">Prolyl 4-hydroxylase alpha subunit domain-containing protein</fullName>
    </recommendedName>
</protein>
<evidence type="ECO:0000256" key="2">
    <source>
        <dbReference type="ARBA" id="ARBA00022723"/>
    </source>
</evidence>
<dbReference type="GO" id="GO:0005506">
    <property type="term" value="F:iron ion binding"/>
    <property type="evidence" value="ECO:0007669"/>
    <property type="project" value="InterPro"/>
</dbReference>
<comment type="cofactor">
    <cofactor evidence="1">
        <name>L-ascorbate</name>
        <dbReference type="ChEBI" id="CHEBI:38290"/>
    </cofactor>
</comment>
<accession>A0A7S2KGI7</accession>
<dbReference type="PANTHER" id="PTHR10869:SF246">
    <property type="entry name" value="TRANSMEMBRANE PROLYL 4-HYDROXYLASE"/>
    <property type="match status" value="1"/>
</dbReference>
<evidence type="ECO:0000259" key="6">
    <source>
        <dbReference type="SMART" id="SM00702"/>
    </source>
</evidence>
<evidence type="ECO:0000256" key="3">
    <source>
        <dbReference type="ARBA" id="ARBA00022964"/>
    </source>
</evidence>
<dbReference type="GO" id="GO:0031418">
    <property type="term" value="F:L-ascorbic acid binding"/>
    <property type="evidence" value="ECO:0007669"/>
    <property type="project" value="InterPro"/>
</dbReference>
<name>A0A7S2KGI7_9DINO</name>
<keyword evidence="5" id="KW-0408">Iron</keyword>
<sequence>MAVVGIPAVAISSESPVDSETYVLLGFDNGVMSGIPIAERKGVRSILFGSNEEVVELLRSQAPTLELELDFQIGRIILQGVDTDVAWALPHVRALVESEQPALKQSVAAILRQVAAYGSTAEQLDKRFEVLLKKLPAVPVPHSLLELQRSHFECAGDFVQVLPGRCWVVPHVLTAQECEDWICKAQTHGLEASRVDAARHNSRTKDFVDLDMAQLVWSRLPAELQREVEVTAPNTDVRNVHEEWRISMYKPGQFFRAHYDESYTRGSERLSQGSEKAIRNLQGEHGEASSHTLLLILSDGFSKGATRFWPTGKYDEAVDVTAPRGSMLVFEQLTLLHEGCALAAGVKFVAQGALMRAPPSGFIPKPIQRTFDRGFQFGPGMSSLSNVR</sequence>
<evidence type="ECO:0000256" key="1">
    <source>
        <dbReference type="ARBA" id="ARBA00001961"/>
    </source>
</evidence>
<proteinExistence type="predicted"/>
<dbReference type="Gene3D" id="2.60.120.620">
    <property type="entry name" value="q2cbj1_9rhob like domain"/>
    <property type="match status" value="1"/>
</dbReference>
<feature type="domain" description="Prolyl 4-hydroxylase alpha subunit" evidence="6">
    <location>
        <begin position="164"/>
        <end position="355"/>
    </location>
</feature>
<evidence type="ECO:0000256" key="4">
    <source>
        <dbReference type="ARBA" id="ARBA00023002"/>
    </source>
</evidence>
<reference evidence="7" key="1">
    <citation type="submission" date="2021-01" db="EMBL/GenBank/DDBJ databases">
        <authorList>
            <person name="Corre E."/>
            <person name="Pelletier E."/>
            <person name="Niang G."/>
            <person name="Scheremetjew M."/>
            <person name="Finn R."/>
            <person name="Kale V."/>
            <person name="Holt S."/>
            <person name="Cochrane G."/>
            <person name="Meng A."/>
            <person name="Brown T."/>
            <person name="Cohen L."/>
        </authorList>
    </citation>
    <scope>NUCLEOTIDE SEQUENCE</scope>
    <source>
        <strain evidence="7">RCC3387</strain>
    </source>
</reference>
<dbReference type="InterPro" id="IPR006620">
    <property type="entry name" value="Pro_4_hyd_alph"/>
</dbReference>
<keyword evidence="2" id="KW-0479">Metal-binding</keyword>
<keyword evidence="4" id="KW-0560">Oxidoreductase</keyword>
<dbReference type="SMART" id="SM00702">
    <property type="entry name" value="P4Hc"/>
    <property type="match status" value="1"/>
</dbReference>
<dbReference type="EMBL" id="HBGW01046733">
    <property type="protein sequence ID" value="CAD9575129.1"/>
    <property type="molecule type" value="Transcribed_RNA"/>
</dbReference>
<keyword evidence="3" id="KW-0223">Dioxygenase</keyword>
<evidence type="ECO:0000256" key="5">
    <source>
        <dbReference type="ARBA" id="ARBA00023004"/>
    </source>
</evidence>
<dbReference type="InterPro" id="IPR045054">
    <property type="entry name" value="P4HA-like"/>
</dbReference>
<dbReference type="GO" id="GO:0005783">
    <property type="term" value="C:endoplasmic reticulum"/>
    <property type="evidence" value="ECO:0007669"/>
    <property type="project" value="TreeGrafter"/>
</dbReference>
<dbReference type="AlphaFoldDB" id="A0A7S2KGI7"/>
<organism evidence="7">
    <name type="scientific">Zooxanthella nutricula</name>
    <dbReference type="NCBI Taxonomy" id="1333877"/>
    <lineage>
        <taxon>Eukaryota</taxon>
        <taxon>Sar</taxon>
        <taxon>Alveolata</taxon>
        <taxon>Dinophyceae</taxon>
        <taxon>Peridiniales</taxon>
        <taxon>Peridiniales incertae sedis</taxon>
        <taxon>Zooxanthella</taxon>
    </lineage>
</organism>
<dbReference type="GO" id="GO:0004656">
    <property type="term" value="F:procollagen-proline 4-dioxygenase activity"/>
    <property type="evidence" value="ECO:0007669"/>
    <property type="project" value="TreeGrafter"/>
</dbReference>
<gene>
    <name evidence="7" type="ORF">BRAN1462_LOCUS29758</name>
</gene>